<reference evidence="1 2" key="1">
    <citation type="submission" date="2018-09" db="EMBL/GenBank/DDBJ databases">
        <title>Metagenome Assembled Genomes from an Advanced Water Purification Facility.</title>
        <authorList>
            <person name="Stamps B.W."/>
            <person name="Spear J.R."/>
        </authorList>
    </citation>
    <scope>NUCLEOTIDE SEQUENCE [LARGE SCALE GENOMIC DNA]</scope>
    <source>
        <strain evidence="1">Bin_27_1</strain>
    </source>
</reference>
<accession>A0A5C7SD19</accession>
<gene>
    <name evidence="1" type="ORF">E6Q80_16790</name>
</gene>
<proteinExistence type="predicted"/>
<protein>
    <submittedName>
        <fullName evidence="1">Uncharacterized protein</fullName>
    </submittedName>
</protein>
<dbReference type="RefSeq" id="WP_276660508.1">
    <property type="nucleotide sequence ID" value="NZ_SSFD01000269.1"/>
</dbReference>
<name>A0A5C7SD19_THASP</name>
<evidence type="ECO:0000313" key="1">
    <source>
        <dbReference type="EMBL" id="TXH81704.1"/>
    </source>
</evidence>
<dbReference type="EMBL" id="SSFD01000269">
    <property type="protein sequence ID" value="TXH81704.1"/>
    <property type="molecule type" value="Genomic_DNA"/>
</dbReference>
<dbReference type="AlphaFoldDB" id="A0A5C7SD19"/>
<evidence type="ECO:0000313" key="2">
    <source>
        <dbReference type="Proteomes" id="UP000321192"/>
    </source>
</evidence>
<comment type="caution">
    <text evidence="1">The sequence shown here is derived from an EMBL/GenBank/DDBJ whole genome shotgun (WGS) entry which is preliminary data.</text>
</comment>
<dbReference type="Proteomes" id="UP000321192">
    <property type="component" value="Unassembled WGS sequence"/>
</dbReference>
<sequence length="66" mass="7292">MGRRLFSLQAAHRDLHRTHHSARHQLESHCQRAGKPCLIYAGDGVSGFAMAMAQVSRGEFSLTDAD</sequence>
<organism evidence="1 2">
    <name type="scientific">Thauera aminoaromatica</name>
    <dbReference type="NCBI Taxonomy" id="164330"/>
    <lineage>
        <taxon>Bacteria</taxon>
        <taxon>Pseudomonadati</taxon>
        <taxon>Pseudomonadota</taxon>
        <taxon>Betaproteobacteria</taxon>
        <taxon>Rhodocyclales</taxon>
        <taxon>Zoogloeaceae</taxon>
        <taxon>Thauera</taxon>
    </lineage>
</organism>